<keyword evidence="6" id="KW-0418">Kinase</keyword>
<dbReference type="NCBIfam" id="TIGR01311">
    <property type="entry name" value="glycerol_kin"/>
    <property type="match status" value="1"/>
</dbReference>
<dbReference type="GO" id="GO:0004370">
    <property type="term" value="F:glycerol kinase activity"/>
    <property type="evidence" value="ECO:0007669"/>
    <property type="project" value="UniProtKB-EC"/>
</dbReference>
<dbReference type="InterPro" id="IPR018484">
    <property type="entry name" value="FGGY_N"/>
</dbReference>
<dbReference type="PANTHER" id="PTHR10196:SF69">
    <property type="entry name" value="GLYCEROL KINASE"/>
    <property type="match status" value="1"/>
</dbReference>
<dbReference type="EMBL" id="UINC01002033">
    <property type="protein sequence ID" value="SUZ92124.1"/>
    <property type="molecule type" value="Genomic_DNA"/>
</dbReference>
<dbReference type="Gene3D" id="3.30.420.40">
    <property type="match status" value="2"/>
</dbReference>
<dbReference type="PIRSF" id="PIRSF000538">
    <property type="entry name" value="GlpK"/>
    <property type="match status" value="1"/>
</dbReference>
<reference evidence="13" key="1">
    <citation type="submission" date="2018-05" db="EMBL/GenBank/DDBJ databases">
        <authorList>
            <person name="Lanie J.A."/>
            <person name="Ng W.-L."/>
            <person name="Kazmierczak K.M."/>
            <person name="Andrzejewski T.M."/>
            <person name="Davidsen T.M."/>
            <person name="Wayne K.J."/>
            <person name="Tettelin H."/>
            <person name="Glass J.I."/>
            <person name="Rusch D."/>
            <person name="Podicherti R."/>
            <person name="Tsui H.-C.T."/>
            <person name="Winkler M.E."/>
        </authorList>
    </citation>
    <scope>NUCLEOTIDE SEQUENCE</scope>
</reference>
<dbReference type="SUPFAM" id="SSF53067">
    <property type="entry name" value="Actin-like ATPase domain"/>
    <property type="match status" value="2"/>
</dbReference>
<dbReference type="HAMAP" id="MF_00186">
    <property type="entry name" value="Glycerol_kin"/>
    <property type="match status" value="1"/>
</dbReference>
<keyword evidence="5" id="KW-0547">Nucleotide-binding</keyword>
<dbReference type="CDD" id="cd07769">
    <property type="entry name" value="ASKHA_NBD_FGGY_GK"/>
    <property type="match status" value="1"/>
</dbReference>
<dbReference type="InterPro" id="IPR005999">
    <property type="entry name" value="Glycerol_kin"/>
</dbReference>
<evidence type="ECO:0000256" key="5">
    <source>
        <dbReference type="ARBA" id="ARBA00022741"/>
    </source>
</evidence>
<dbReference type="FunFam" id="3.30.420.40:FF:000007">
    <property type="entry name" value="Glycerol kinase"/>
    <property type="match status" value="1"/>
</dbReference>
<name>A0A381RLM2_9ZZZZ</name>
<evidence type="ECO:0000256" key="10">
    <source>
        <dbReference type="ARBA" id="ARBA00052101"/>
    </source>
</evidence>
<evidence type="ECO:0000256" key="1">
    <source>
        <dbReference type="ARBA" id="ARBA00005190"/>
    </source>
</evidence>
<dbReference type="GO" id="GO:0005524">
    <property type="term" value="F:ATP binding"/>
    <property type="evidence" value="ECO:0007669"/>
    <property type="project" value="UniProtKB-KW"/>
</dbReference>
<sequence>MALVGALDQGTTSTRFLVFDESGAVVSAAQRPHRQHFPQPGWVEHCAEEIRDNAWAVVAEALTGAGLGPGDLAAVGITNQRETAVLWERSTGRPVHHAVVWQDTRTAELVERLATDGGPDRFREITGLPLATYFTGPKVAWLLDHVDGLRARAEAGDLCAGTIDAWLIWNLTGGPDGGRHVTDVTNASRTLLMDIAQLAWDPVLLAALDVPEGLLPEIVPSIGRVGTGTGALGGVPVSGILGDQQAALFGQGCHAAGEAKNTYGTGCFLLLNTGQEMVPSRHGLLTTVACQQAGEAPTYALEGSVAMAGATVQWLRDEIGLIADSDDVEALARTVEDNGDVYLVPAFSGLFAPHWRADARGAVVGLTRYTNRGHLARAALESTAFQTAEVLEAMRADSGVELAELRVDGGMVVNDLLMQFQADLLGVPVVRPLVEETTALGAAYAAGLAEGFWPELADIRANWREGGRWTPSMAADDRTRLTARWDQAVQRTLDWV</sequence>
<accession>A0A381RLM2</accession>
<evidence type="ECO:0000259" key="12">
    <source>
        <dbReference type="Pfam" id="PF02782"/>
    </source>
</evidence>
<dbReference type="FunFam" id="3.30.420.40:FF:000008">
    <property type="entry name" value="Glycerol kinase"/>
    <property type="match status" value="1"/>
</dbReference>
<dbReference type="PROSITE" id="PS00445">
    <property type="entry name" value="FGGY_KINASES_2"/>
    <property type="match status" value="1"/>
</dbReference>
<feature type="domain" description="Carbohydrate kinase FGGY N-terminal" evidence="11">
    <location>
        <begin position="4"/>
        <end position="250"/>
    </location>
</feature>
<dbReference type="InterPro" id="IPR043129">
    <property type="entry name" value="ATPase_NBD"/>
</dbReference>
<dbReference type="GO" id="GO:0019563">
    <property type="term" value="P:glycerol catabolic process"/>
    <property type="evidence" value="ECO:0007669"/>
    <property type="project" value="TreeGrafter"/>
</dbReference>
<dbReference type="InterPro" id="IPR018485">
    <property type="entry name" value="FGGY_C"/>
</dbReference>
<evidence type="ECO:0000256" key="4">
    <source>
        <dbReference type="ARBA" id="ARBA00022679"/>
    </source>
</evidence>
<dbReference type="GO" id="GO:0006072">
    <property type="term" value="P:glycerol-3-phosphate metabolic process"/>
    <property type="evidence" value="ECO:0007669"/>
    <property type="project" value="InterPro"/>
</dbReference>
<evidence type="ECO:0000256" key="2">
    <source>
        <dbReference type="ARBA" id="ARBA00009156"/>
    </source>
</evidence>
<evidence type="ECO:0000259" key="11">
    <source>
        <dbReference type="Pfam" id="PF00370"/>
    </source>
</evidence>
<dbReference type="Pfam" id="PF02782">
    <property type="entry name" value="FGGY_C"/>
    <property type="match status" value="1"/>
</dbReference>
<dbReference type="NCBIfam" id="NF000756">
    <property type="entry name" value="PRK00047.1"/>
    <property type="match status" value="1"/>
</dbReference>
<organism evidence="13">
    <name type="scientific">marine metagenome</name>
    <dbReference type="NCBI Taxonomy" id="408172"/>
    <lineage>
        <taxon>unclassified sequences</taxon>
        <taxon>metagenomes</taxon>
        <taxon>ecological metagenomes</taxon>
    </lineage>
</organism>
<evidence type="ECO:0000313" key="13">
    <source>
        <dbReference type="EMBL" id="SUZ92124.1"/>
    </source>
</evidence>
<comment type="similarity">
    <text evidence="2">Belongs to the FGGY kinase family.</text>
</comment>
<dbReference type="PANTHER" id="PTHR10196">
    <property type="entry name" value="SUGAR KINASE"/>
    <property type="match status" value="1"/>
</dbReference>
<evidence type="ECO:0000256" key="6">
    <source>
        <dbReference type="ARBA" id="ARBA00022777"/>
    </source>
</evidence>
<dbReference type="EC" id="2.7.1.30" evidence="3"/>
<evidence type="ECO:0000256" key="9">
    <source>
        <dbReference type="ARBA" id="ARBA00043149"/>
    </source>
</evidence>
<keyword evidence="7" id="KW-0319">Glycerol metabolism</keyword>
<evidence type="ECO:0000256" key="7">
    <source>
        <dbReference type="ARBA" id="ARBA00022798"/>
    </source>
</evidence>
<keyword evidence="8" id="KW-0067">ATP-binding</keyword>
<protein>
    <recommendedName>
        <fullName evidence="3">glycerol kinase</fullName>
        <ecNumber evidence="3">2.7.1.30</ecNumber>
    </recommendedName>
    <alternativeName>
        <fullName evidence="9">ATP:glycerol 3-phosphotransferase</fullName>
    </alternativeName>
</protein>
<dbReference type="GO" id="GO:0005829">
    <property type="term" value="C:cytosol"/>
    <property type="evidence" value="ECO:0007669"/>
    <property type="project" value="TreeGrafter"/>
</dbReference>
<proteinExistence type="inferred from homology"/>
<gene>
    <name evidence="13" type="ORF">METZ01_LOCUS44978</name>
</gene>
<feature type="domain" description="Carbohydrate kinase FGGY C-terminal" evidence="12">
    <location>
        <begin position="260"/>
        <end position="449"/>
    </location>
</feature>
<evidence type="ECO:0000256" key="3">
    <source>
        <dbReference type="ARBA" id="ARBA00012099"/>
    </source>
</evidence>
<comment type="catalytic activity">
    <reaction evidence="10">
        <text>glycerol + ATP = sn-glycerol 3-phosphate + ADP + H(+)</text>
        <dbReference type="Rhea" id="RHEA:21644"/>
        <dbReference type="ChEBI" id="CHEBI:15378"/>
        <dbReference type="ChEBI" id="CHEBI:17754"/>
        <dbReference type="ChEBI" id="CHEBI:30616"/>
        <dbReference type="ChEBI" id="CHEBI:57597"/>
        <dbReference type="ChEBI" id="CHEBI:456216"/>
        <dbReference type="EC" id="2.7.1.30"/>
    </reaction>
</comment>
<dbReference type="Pfam" id="PF00370">
    <property type="entry name" value="FGGY_N"/>
    <property type="match status" value="1"/>
</dbReference>
<evidence type="ECO:0000256" key="8">
    <source>
        <dbReference type="ARBA" id="ARBA00022840"/>
    </source>
</evidence>
<keyword evidence="4" id="KW-0808">Transferase</keyword>
<comment type="pathway">
    <text evidence="1">Polyol metabolism; glycerol degradation via glycerol kinase pathway; sn-glycerol 3-phosphate from glycerol: step 1/1.</text>
</comment>
<dbReference type="PROSITE" id="PS00933">
    <property type="entry name" value="FGGY_KINASES_1"/>
    <property type="match status" value="1"/>
</dbReference>
<dbReference type="InterPro" id="IPR000577">
    <property type="entry name" value="Carb_kinase_FGGY"/>
</dbReference>
<dbReference type="InterPro" id="IPR018483">
    <property type="entry name" value="Carb_kinase_FGGY_CS"/>
</dbReference>
<dbReference type="AlphaFoldDB" id="A0A381RLM2"/>